<dbReference type="InterPro" id="IPR027806">
    <property type="entry name" value="HARBI1_dom"/>
</dbReference>
<feature type="domain" description="DDE Tnp4" evidence="3">
    <location>
        <begin position="66"/>
        <end position="161"/>
    </location>
</feature>
<gene>
    <name evidence="4" type="ORF">L873DRAFT_1907381</name>
</gene>
<dbReference type="AlphaFoldDB" id="A0A3N4IWM1"/>
<dbReference type="Pfam" id="PF13359">
    <property type="entry name" value="DDE_Tnp_4"/>
    <property type="match status" value="1"/>
</dbReference>
<comment type="cofactor">
    <cofactor evidence="1">
        <name>a divalent metal cation</name>
        <dbReference type="ChEBI" id="CHEBI:60240"/>
    </cofactor>
</comment>
<organism evidence="4 5">
    <name type="scientific">Choiromyces venosus 120613-1</name>
    <dbReference type="NCBI Taxonomy" id="1336337"/>
    <lineage>
        <taxon>Eukaryota</taxon>
        <taxon>Fungi</taxon>
        <taxon>Dikarya</taxon>
        <taxon>Ascomycota</taxon>
        <taxon>Pezizomycotina</taxon>
        <taxon>Pezizomycetes</taxon>
        <taxon>Pezizales</taxon>
        <taxon>Tuberaceae</taxon>
        <taxon>Choiromyces</taxon>
    </lineage>
</organism>
<reference evidence="4 5" key="1">
    <citation type="journal article" date="2018" name="Nat. Ecol. Evol.">
        <title>Pezizomycetes genomes reveal the molecular basis of ectomycorrhizal truffle lifestyle.</title>
        <authorList>
            <person name="Murat C."/>
            <person name="Payen T."/>
            <person name="Noel B."/>
            <person name="Kuo A."/>
            <person name="Morin E."/>
            <person name="Chen J."/>
            <person name="Kohler A."/>
            <person name="Krizsan K."/>
            <person name="Balestrini R."/>
            <person name="Da Silva C."/>
            <person name="Montanini B."/>
            <person name="Hainaut M."/>
            <person name="Levati E."/>
            <person name="Barry K.W."/>
            <person name="Belfiori B."/>
            <person name="Cichocki N."/>
            <person name="Clum A."/>
            <person name="Dockter R.B."/>
            <person name="Fauchery L."/>
            <person name="Guy J."/>
            <person name="Iotti M."/>
            <person name="Le Tacon F."/>
            <person name="Lindquist E.A."/>
            <person name="Lipzen A."/>
            <person name="Malagnac F."/>
            <person name="Mello A."/>
            <person name="Molinier V."/>
            <person name="Miyauchi S."/>
            <person name="Poulain J."/>
            <person name="Riccioni C."/>
            <person name="Rubini A."/>
            <person name="Sitrit Y."/>
            <person name="Splivallo R."/>
            <person name="Traeger S."/>
            <person name="Wang M."/>
            <person name="Zifcakova L."/>
            <person name="Wipf D."/>
            <person name="Zambonelli A."/>
            <person name="Paolocci F."/>
            <person name="Nowrousian M."/>
            <person name="Ottonello S."/>
            <person name="Baldrian P."/>
            <person name="Spatafora J.W."/>
            <person name="Henrissat B."/>
            <person name="Nagy L.G."/>
            <person name="Aury J.M."/>
            <person name="Wincker P."/>
            <person name="Grigoriev I.V."/>
            <person name="Bonfante P."/>
            <person name="Martin F.M."/>
        </authorList>
    </citation>
    <scope>NUCLEOTIDE SEQUENCE [LARGE SCALE GENOMIC DNA]</scope>
    <source>
        <strain evidence="4 5">120613-1</strain>
    </source>
</reference>
<sequence>YKDTLHSFGCSHTYQSIIFNTVLSFLYDRFRNILYWDKRHLDGRIIKSFTNSIKDIGGLENIWGFVDGTQCPISRPEDEQCQFYTGYKWCHAIKFQGITTPDGLIASLIGPFEGKFGDWMVRKGSGIEEILHEIFDEDTEESRVFLYGDPAYSLSFGIICPF</sequence>
<dbReference type="Proteomes" id="UP000276215">
    <property type="component" value="Unassembled WGS sequence"/>
</dbReference>
<feature type="non-terminal residue" evidence="4">
    <location>
        <position position="1"/>
    </location>
</feature>
<keyword evidence="5" id="KW-1185">Reference proteome</keyword>
<evidence type="ECO:0000256" key="2">
    <source>
        <dbReference type="ARBA" id="ARBA00022723"/>
    </source>
</evidence>
<name>A0A3N4IWM1_9PEZI</name>
<evidence type="ECO:0000256" key="1">
    <source>
        <dbReference type="ARBA" id="ARBA00001968"/>
    </source>
</evidence>
<feature type="non-terminal residue" evidence="4">
    <location>
        <position position="162"/>
    </location>
</feature>
<dbReference type="STRING" id="1336337.A0A3N4IWM1"/>
<dbReference type="GO" id="GO:0046872">
    <property type="term" value="F:metal ion binding"/>
    <property type="evidence" value="ECO:0007669"/>
    <property type="project" value="UniProtKB-KW"/>
</dbReference>
<evidence type="ECO:0000313" key="4">
    <source>
        <dbReference type="EMBL" id="RPA88630.1"/>
    </source>
</evidence>
<dbReference type="OrthoDB" id="5289248at2759"/>
<evidence type="ECO:0000259" key="3">
    <source>
        <dbReference type="Pfam" id="PF13359"/>
    </source>
</evidence>
<evidence type="ECO:0000313" key="5">
    <source>
        <dbReference type="Proteomes" id="UP000276215"/>
    </source>
</evidence>
<proteinExistence type="predicted"/>
<protein>
    <recommendedName>
        <fullName evidence="3">DDE Tnp4 domain-containing protein</fullName>
    </recommendedName>
</protein>
<keyword evidence="2" id="KW-0479">Metal-binding</keyword>
<accession>A0A3N4IWM1</accession>
<dbReference type="EMBL" id="ML120738">
    <property type="protein sequence ID" value="RPA88630.1"/>
    <property type="molecule type" value="Genomic_DNA"/>
</dbReference>